<dbReference type="InterPro" id="IPR036397">
    <property type="entry name" value="RNaseH_sf"/>
</dbReference>
<feature type="region of interest" description="Disordered" evidence="2">
    <location>
        <begin position="402"/>
        <end position="423"/>
    </location>
</feature>
<dbReference type="RefSeq" id="WP_187576997.1">
    <property type="nucleotide sequence ID" value="NZ_CP060713.1"/>
</dbReference>
<evidence type="ECO:0000259" key="3">
    <source>
        <dbReference type="PROSITE" id="PS50994"/>
    </source>
</evidence>
<dbReference type="AlphaFoldDB" id="A0A7G9R6D1"/>
<dbReference type="InterPro" id="IPR001584">
    <property type="entry name" value="Integrase_cat-core"/>
</dbReference>
<dbReference type="InterPro" id="IPR012337">
    <property type="entry name" value="RNaseH-like_sf"/>
</dbReference>
<dbReference type="GO" id="GO:0000150">
    <property type="term" value="F:DNA strand exchange activity"/>
    <property type="evidence" value="ECO:0007669"/>
    <property type="project" value="InterPro"/>
</dbReference>
<dbReference type="EMBL" id="CP060713">
    <property type="protein sequence ID" value="QNN51156.1"/>
    <property type="molecule type" value="Genomic_DNA"/>
</dbReference>
<dbReference type="SUPFAM" id="SSF46689">
    <property type="entry name" value="Homeodomain-like"/>
    <property type="match status" value="1"/>
</dbReference>
<accession>A0A7G9R6D1</accession>
<dbReference type="GO" id="GO:0015074">
    <property type="term" value="P:DNA integration"/>
    <property type="evidence" value="ECO:0007669"/>
    <property type="project" value="InterPro"/>
</dbReference>
<feature type="domain" description="Integrase catalytic" evidence="3">
    <location>
        <begin position="110"/>
        <end position="280"/>
    </location>
</feature>
<sequence>MISVEDWALIRRLVAEGVPQRQVAKDLGVGRATVARALASDRPPKYERPAVSTSFTPFEPHVRQLLKDHPGMPATVVAERVGWTGSITWFRDNVRRLRPEYRPGDPAGRLTWLPGDAAQCDLWFPPRKIPLEDGSKALLPVMVITCAHSRFILGRMIATRHTEDLLLGMWELLGQLGRVPRRLIWDNESGIGRGKRHAEGVGAFTGTLATTLQRLKPYDPESKGIVERRNGFFETSFMPGRDFTSPADFNIQFTDWLRIANGRVVRTIKTRPVDLLDADRAAMLPLPPVPPAVGWLNRVRLGRDYYVRVDSNDYSVDPAVIGRFVDVTADLSRVQVRHERRLIADHDRVWARGMTITDPAHVASAQVLREEFQRPRPAADPDEGLVRDLADYDRAFGLIDGGLTDGGLTDGGPADSADGEEVA</sequence>
<dbReference type="SUPFAM" id="SSF53098">
    <property type="entry name" value="Ribonuclease H-like"/>
    <property type="match status" value="1"/>
</dbReference>
<dbReference type="Gene3D" id="3.30.420.10">
    <property type="entry name" value="Ribonuclease H-like superfamily/Ribonuclease H"/>
    <property type="match status" value="1"/>
</dbReference>
<comment type="similarity">
    <text evidence="1">Belongs to the transposase IS21/IS408/IS1162 family.</text>
</comment>
<gene>
    <name evidence="4" type="ORF">H9L09_10850</name>
</gene>
<keyword evidence="5" id="KW-1185">Reference proteome</keyword>
<dbReference type="PANTHER" id="PTHR35004:SF8">
    <property type="entry name" value="TRANSPOSASE RV3428C-RELATED"/>
    <property type="match status" value="1"/>
</dbReference>
<dbReference type="PROSITE" id="PS50994">
    <property type="entry name" value="INTEGRASE"/>
    <property type="match status" value="1"/>
</dbReference>
<evidence type="ECO:0000313" key="4">
    <source>
        <dbReference type="EMBL" id="QNN51156.1"/>
    </source>
</evidence>
<dbReference type="Gene3D" id="1.10.10.60">
    <property type="entry name" value="Homeodomain-like"/>
    <property type="match status" value="1"/>
</dbReference>
<evidence type="ECO:0000313" key="5">
    <source>
        <dbReference type="Proteomes" id="UP000515947"/>
    </source>
</evidence>
<dbReference type="Pfam" id="PF02796">
    <property type="entry name" value="HTH_7"/>
    <property type="match status" value="1"/>
</dbReference>
<dbReference type="Pfam" id="PF22483">
    <property type="entry name" value="Mu-transpos_C_2"/>
    <property type="match status" value="1"/>
</dbReference>
<dbReference type="NCBIfam" id="NF033546">
    <property type="entry name" value="transpos_IS21"/>
    <property type="match status" value="1"/>
</dbReference>
<proteinExistence type="inferred from homology"/>
<reference evidence="4 5" key="1">
    <citation type="submission" date="2020-08" db="EMBL/GenBank/DDBJ databases">
        <title>Genome sequence of Nocardioides mesophilus KACC 16243T.</title>
        <authorList>
            <person name="Hyun D.-W."/>
            <person name="Bae J.-W."/>
        </authorList>
    </citation>
    <scope>NUCLEOTIDE SEQUENCE [LARGE SCALE GENOMIC DNA]</scope>
    <source>
        <strain evidence="4 5">KACC 16243</strain>
    </source>
</reference>
<evidence type="ECO:0000256" key="1">
    <source>
        <dbReference type="ARBA" id="ARBA00009277"/>
    </source>
</evidence>
<dbReference type="InterPro" id="IPR054353">
    <property type="entry name" value="IstA-like_C"/>
</dbReference>
<dbReference type="KEGG" id="nmes:H9L09_10850"/>
<dbReference type="InterPro" id="IPR006120">
    <property type="entry name" value="Resolvase_HTH_dom"/>
</dbReference>
<evidence type="ECO:0000256" key="2">
    <source>
        <dbReference type="SAM" id="MobiDB-lite"/>
    </source>
</evidence>
<dbReference type="GO" id="GO:0003677">
    <property type="term" value="F:DNA binding"/>
    <property type="evidence" value="ECO:0007669"/>
    <property type="project" value="InterPro"/>
</dbReference>
<dbReference type="InterPro" id="IPR009057">
    <property type="entry name" value="Homeodomain-like_sf"/>
</dbReference>
<organism evidence="4 5">
    <name type="scientific">Nocardioides mesophilus</name>
    <dbReference type="NCBI Taxonomy" id="433659"/>
    <lineage>
        <taxon>Bacteria</taxon>
        <taxon>Bacillati</taxon>
        <taxon>Actinomycetota</taxon>
        <taxon>Actinomycetes</taxon>
        <taxon>Propionibacteriales</taxon>
        <taxon>Nocardioidaceae</taxon>
        <taxon>Nocardioides</taxon>
    </lineage>
</organism>
<name>A0A7G9R6D1_9ACTN</name>
<dbReference type="Proteomes" id="UP000515947">
    <property type="component" value="Chromosome"/>
</dbReference>
<dbReference type="CDD" id="cd00569">
    <property type="entry name" value="HTH_Hin_like"/>
    <property type="match status" value="1"/>
</dbReference>
<protein>
    <submittedName>
        <fullName evidence="4">IS21 family transposase</fullName>
    </submittedName>
</protein>
<dbReference type="PANTHER" id="PTHR35004">
    <property type="entry name" value="TRANSPOSASE RV3428C-RELATED"/>
    <property type="match status" value="1"/>
</dbReference>